<feature type="transmembrane region" description="Helical" evidence="9">
    <location>
        <begin position="236"/>
        <end position="260"/>
    </location>
</feature>
<evidence type="ECO:0000313" key="11">
    <source>
        <dbReference type="Proteomes" id="UP000694388"/>
    </source>
</evidence>
<keyword evidence="11" id="KW-1185">Reference proteome</keyword>
<comment type="catalytic activity">
    <reaction evidence="1 9">
        <text>riboflavin(in) = riboflavin(out)</text>
        <dbReference type="Rhea" id="RHEA:35015"/>
        <dbReference type="ChEBI" id="CHEBI:57986"/>
    </reaction>
</comment>
<feature type="transmembrane region" description="Helical" evidence="9">
    <location>
        <begin position="59"/>
        <end position="82"/>
    </location>
</feature>
<protein>
    <recommendedName>
        <fullName evidence="9">Riboflavin transporter</fullName>
    </recommendedName>
</protein>
<feature type="transmembrane region" description="Helical" evidence="9">
    <location>
        <begin position="26"/>
        <end position="47"/>
    </location>
</feature>
<evidence type="ECO:0000256" key="7">
    <source>
        <dbReference type="ARBA" id="ARBA00022989"/>
    </source>
</evidence>
<dbReference type="PANTHER" id="PTHR12929:SF1">
    <property type="entry name" value="SOLUTE CARRIER FAMILY 52, RIBOFLAVIN TRANSPORTER, MEMBER 2"/>
    <property type="match status" value="1"/>
</dbReference>
<evidence type="ECO:0000256" key="9">
    <source>
        <dbReference type="RuleBase" id="RU368035"/>
    </source>
</evidence>
<accession>A0A8C4R8Y5</accession>
<dbReference type="GeneTree" id="ENSGT00390000003774"/>
<comment type="similarity">
    <text evidence="3 9">Belongs to the riboflavin transporter family.</text>
</comment>
<feature type="transmembrane region" description="Helical" evidence="9">
    <location>
        <begin position="301"/>
        <end position="321"/>
    </location>
</feature>
<feature type="transmembrane region" description="Helical" evidence="9">
    <location>
        <begin position="267"/>
        <end position="289"/>
    </location>
</feature>
<evidence type="ECO:0000313" key="10">
    <source>
        <dbReference type="Ensembl" id="ENSEBUP00000025281.1"/>
    </source>
</evidence>
<organism evidence="10 11">
    <name type="scientific">Eptatretus burgeri</name>
    <name type="common">Inshore hagfish</name>
    <dbReference type="NCBI Taxonomy" id="7764"/>
    <lineage>
        <taxon>Eukaryota</taxon>
        <taxon>Metazoa</taxon>
        <taxon>Chordata</taxon>
        <taxon>Craniata</taxon>
        <taxon>Vertebrata</taxon>
        <taxon>Cyclostomata</taxon>
        <taxon>Myxini</taxon>
        <taxon>Myxiniformes</taxon>
        <taxon>Myxinidae</taxon>
        <taxon>Eptatretinae</taxon>
        <taxon>Eptatretus</taxon>
    </lineage>
</organism>
<evidence type="ECO:0000256" key="6">
    <source>
        <dbReference type="ARBA" id="ARBA00022692"/>
    </source>
</evidence>
<dbReference type="Pfam" id="PF06237">
    <property type="entry name" value="SLC52_ribofla_tr"/>
    <property type="match status" value="1"/>
</dbReference>
<reference evidence="10" key="1">
    <citation type="submission" date="2025-05" db="UniProtKB">
        <authorList>
            <consortium name="Ensembl"/>
        </authorList>
    </citation>
    <scope>IDENTIFICATION</scope>
</reference>
<sequence>MASANIGPLVVTLAHKFCREHVNERLAIHTLQGIAVLASLLLAFFWHLDVRVGKKNVSIPYLSLVFVLSVVCCTSNVTFLPFMYNFSAQYVKTFFLGQGLSALLPSAIALFQGAGVAVCVNATVNGSSYEIQTRYQEENFSATVFFFFLFAVLFISAVSFIVIGATLRPERAGLRDEYRQEVYHDSNEVQPSLGETHHRPAFSPNMLFLLSILGLSTALSYGALPSVQTYSCLPYGITAFHVTAILSNVAQPVACFLTMLLPCRSNVIFALLSALSLLIGAYILTLAALSPCPPLLDGVAGSILVVLSWLIFSGVCTYLQVMIGSLLHSMSHMALLWCGLVIQSGSLIGALTVFPLINVYHLFKDGDPCYNSC</sequence>
<keyword evidence="4 9" id="KW-0813">Transport</keyword>
<keyword evidence="7 9" id="KW-1133">Transmembrane helix</keyword>
<name>A0A8C4R8Y5_EPTBU</name>
<keyword evidence="6 9" id="KW-0812">Transmembrane</keyword>
<evidence type="ECO:0000256" key="4">
    <source>
        <dbReference type="ARBA" id="ARBA00022448"/>
    </source>
</evidence>
<dbReference type="GO" id="GO:0005886">
    <property type="term" value="C:plasma membrane"/>
    <property type="evidence" value="ECO:0007669"/>
    <property type="project" value="UniProtKB-SubCell"/>
</dbReference>
<evidence type="ECO:0000256" key="2">
    <source>
        <dbReference type="ARBA" id="ARBA00004651"/>
    </source>
</evidence>
<evidence type="ECO:0000256" key="5">
    <source>
        <dbReference type="ARBA" id="ARBA00022475"/>
    </source>
</evidence>
<feature type="transmembrane region" description="Helical" evidence="9">
    <location>
        <begin position="206"/>
        <end position="224"/>
    </location>
</feature>
<dbReference type="Ensembl" id="ENSEBUT00000025869.1">
    <property type="protein sequence ID" value="ENSEBUP00000025293.1"/>
    <property type="gene ID" value="ENSEBUG00000015601.1"/>
</dbReference>
<dbReference type="PANTHER" id="PTHR12929">
    <property type="entry name" value="SOLUTE CARRIER FAMILY 52"/>
    <property type="match status" value="1"/>
</dbReference>
<evidence type="ECO:0000256" key="8">
    <source>
        <dbReference type="ARBA" id="ARBA00023136"/>
    </source>
</evidence>
<feature type="transmembrane region" description="Helical" evidence="9">
    <location>
        <begin position="103"/>
        <end position="124"/>
    </location>
</feature>
<proteinExistence type="inferred from homology"/>
<comment type="function">
    <text evidence="9">Plasma membrane transporter mediating the uptake by cells of the water soluble vitamin B2/riboflavin that plays a key role in biochemical oxidation-reduction reactions of the carbohydrate, lipid, and amino acid metabolism.</text>
</comment>
<keyword evidence="5 9" id="KW-1003">Cell membrane</keyword>
<feature type="transmembrane region" description="Helical" evidence="9">
    <location>
        <begin position="333"/>
        <end position="357"/>
    </location>
</feature>
<dbReference type="GO" id="GO:0032217">
    <property type="term" value="F:riboflavin transmembrane transporter activity"/>
    <property type="evidence" value="ECO:0007669"/>
    <property type="project" value="UniProtKB-UniRule"/>
</dbReference>
<evidence type="ECO:0000256" key="1">
    <source>
        <dbReference type="ARBA" id="ARBA00000215"/>
    </source>
</evidence>
<evidence type="ECO:0000256" key="3">
    <source>
        <dbReference type="ARBA" id="ARBA00006366"/>
    </source>
</evidence>
<dbReference type="Ensembl" id="ENSEBUT00000025858.1">
    <property type="protein sequence ID" value="ENSEBUP00000025281.1"/>
    <property type="gene ID" value="ENSEBUG00000015601.1"/>
</dbReference>
<feature type="transmembrane region" description="Helical" evidence="9">
    <location>
        <begin position="144"/>
        <end position="167"/>
    </location>
</feature>
<keyword evidence="8 9" id="KW-0472">Membrane</keyword>
<dbReference type="InterPro" id="IPR009357">
    <property type="entry name" value="Riboflavin_transptr"/>
</dbReference>
<dbReference type="OMA" id="WICFLLM"/>
<comment type="subcellular location">
    <subcellularLocation>
        <location evidence="2 9">Cell membrane</location>
        <topology evidence="2 9">Multi-pass membrane protein</topology>
    </subcellularLocation>
</comment>
<dbReference type="AlphaFoldDB" id="A0A8C4R8Y5"/>
<dbReference type="Proteomes" id="UP000694388">
    <property type="component" value="Unplaced"/>
</dbReference>